<evidence type="ECO:0000259" key="7">
    <source>
        <dbReference type="Pfam" id="PF02272"/>
    </source>
</evidence>
<dbReference type="InterPro" id="IPR051673">
    <property type="entry name" value="SSDNA_exonuclease_RecJ"/>
</dbReference>
<dbReference type="Gene3D" id="3.10.310.30">
    <property type="match status" value="1"/>
</dbReference>
<evidence type="ECO:0000313" key="9">
    <source>
        <dbReference type="EMBL" id="GLK52195.1"/>
    </source>
</evidence>
<evidence type="ECO:0000256" key="2">
    <source>
        <dbReference type="ARBA" id="ARBA00019841"/>
    </source>
</evidence>
<organism evidence="9 10">
    <name type="scientific">Maricaulis virginensis</name>
    <dbReference type="NCBI Taxonomy" id="144022"/>
    <lineage>
        <taxon>Bacteria</taxon>
        <taxon>Pseudomonadati</taxon>
        <taxon>Pseudomonadota</taxon>
        <taxon>Alphaproteobacteria</taxon>
        <taxon>Maricaulales</taxon>
        <taxon>Maricaulaceae</taxon>
        <taxon>Maricaulis</taxon>
    </lineage>
</organism>
<comment type="similarity">
    <text evidence="1">Belongs to the RecJ family.</text>
</comment>
<dbReference type="GO" id="GO:0003676">
    <property type="term" value="F:nucleic acid binding"/>
    <property type="evidence" value="ECO:0007669"/>
    <property type="project" value="InterPro"/>
</dbReference>
<evidence type="ECO:0000256" key="5">
    <source>
        <dbReference type="ARBA" id="ARBA00022839"/>
    </source>
</evidence>
<dbReference type="InterPro" id="IPR041122">
    <property type="entry name" value="RecJ_OB"/>
</dbReference>
<dbReference type="InterPro" id="IPR004610">
    <property type="entry name" value="RecJ"/>
</dbReference>
<keyword evidence="10" id="KW-1185">Reference proteome</keyword>
<keyword evidence="5 9" id="KW-0269">Exonuclease</keyword>
<dbReference type="GO" id="GO:0008409">
    <property type="term" value="F:5'-3' exonuclease activity"/>
    <property type="evidence" value="ECO:0007669"/>
    <property type="project" value="InterPro"/>
</dbReference>
<dbReference type="Proteomes" id="UP001143486">
    <property type="component" value="Unassembled WGS sequence"/>
</dbReference>
<dbReference type="Pfam" id="PF17768">
    <property type="entry name" value="RecJ_OB"/>
    <property type="match status" value="1"/>
</dbReference>
<dbReference type="InterPro" id="IPR038763">
    <property type="entry name" value="DHH_sf"/>
</dbReference>
<dbReference type="PANTHER" id="PTHR30255:SF2">
    <property type="entry name" value="SINGLE-STRANDED-DNA-SPECIFIC EXONUCLEASE RECJ"/>
    <property type="match status" value="1"/>
</dbReference>
<evidence type="ECO:0000256" key="3">
    <source>
        <dbReference type="ARBA" id="ARBA00022722"/>
    </source>
</evidence>
<dbReference type="Pfam" id="PF02272">
    <property type="entry name" value="DHHA1"/>
    <property type="match status" value="1"/>
</dbReference>
<reference evidence="9" key="2">
    <citation type="submission" date="2023-01" db="EMBL/GenBank/DDBJ databases">
        <authorList>
            <person name="Sun Q."/>
            <person name="Evtushenko L."/>
        </authorList>
    </citation>
    <scope>NUCLEOTIDE SEQUENCE</scope>
    <source>
        <strain evidence="9">VKM B-1513</strain>
    </source>
</reference>
<dbReference type="RefSeq" id="WP_271186564.1">
    <property type="nucleotide sequence ID" value="NZ_BSFE01000004.1"/>
</dbReference>
<dbReference type="GO" id="GO:0006281">
    <property type="term" value="P:DNA repair"/>
    <property type="evidence" value="ECO:0007669"/>
    <property type="project" value="InterPro"/>
</dbReference>
<name>A0A9W6MN38_9PROT</name>
<evidence type="ECO:0000259" key="6">
    <source>
        <dbReference type="Pfam" id="PF01368"/>
    </source>
</evidence>
<dbReference type="GO" id="GO:0006310">
    <property type="term" value="P:DNA recombination"/>
    <property type="evidence" value="ECO:0007669"/>
    <property type="project" value="InterPro"/>
</dbReference>
<evidence type="ECO:0000256" key="1">
    <source>
        <dbReference type="ARBA" id="ARBA00005915"/>
    </source>
</evidence>
<feature type="domain" description="DDH" evidence="6">
    <location>
        <begin position="99"/>
        <end position="256"/>
    </location>
</feature>
<dbReference type="NCBIfam" id="TIGR00644">
    <property type="entry name" value="recJ"/>
    <property type="match status" value="1"/>
</dbReference>
<dbReference type="EMBL" id="BSFE01000004">
    <property type="protein sequence ID" value="GLK52195.1"/>
    <property type="molecule type" value="Genomic_DNA"/>
</dbReference>
<sequence>MVTDVTTRDTGALLGVEHSLSGRKWRLREADEAAVTTIARQQGLPDALARVIAARGVPPEAAGSYLSPRLRDVFPDPSALADMDKAAGLIWDAVAAGRRIAVFADYDVDGATSAAQLVRWLRHVGHDADIYIPDRIEEGYGPSAKAFETLRERGAELVVTLDCGAAAHDALRHGAGIGLDIVVIDHHLMDDDFPPAAALVNPNRPDDTSGCGHLAAAGVTFVLLAALNREGRRRGAFGETGEPDIMQWMDLAALGTICDVVALEGLNRALVAQGLRVMSQWLQPGIKALADAAGIDGEASVYHAGFLIGPRINAGGRVGRSDLGAHLLTTDDPAKAARIAAELDALNAERRSIEAAVQDEALAQLERQGADRAILVASGEGWHPGVIGVVAGRLKDRFSKPVIVIGIDRRGETALGKGSGRSVPGVNLGGAIAAARHEGLLLAGGGHAMAGGLTVEADRINALIAYLDERLAPELAEAGDAMALKADGVLAASGVTVELAEMLERAGPFGQGNPEPRFALSRVRVSFAKRVGTDHVRFSLQDLSGASVQGISFRTADTPLGEALLSAGEGLWHAVGRVKCDAWQGRKRVQLQLDDLATAQD</sequence>
<feature type="domain" description="RecJ OB" evidence="8">
    <location>
        <begin position="487"/>
        <end position="595"/>
    </location>
</feature>
<reference evidence="9" key="1">
    <citation type="journal article" date="2014" name="Int. J. Syst. Evol. Microbiol.">
        <title>Complete genome sequence of Corynebacterium casei LMG S-19264T (=DSM 44701T), isolated from a smear-ripened cheese.</title>
        <authorList>
            <consortium name="US DOE Joint Genome Institute (JGI-PGF)"/>
            <person name="Walter F."/>
            <person name="Albersmeier A."/>
            <person name="Kalinowski J."/>
            <person name="Ruckert C."/>
        </authorList>
    </citation>
    <scope>NUCLEOTIDE SEQUENCE</scope>
    <source>
        <strain evidence="9">VKM B-1513</strain>
    </source>
</reference>
<feature type="domain" description="DHHA1" evidence="7">
    <location>
        <begin position="374"/>
        <end position="471"/>
    </location>
</feature>
<accession>A0A9W6MN38</accession>
<dbReference type="Gene3D" id="3.90.1640.30">
    <property type="match status" value="1"/>
</dbReference>
<dbReference type="InterPro" id="IPR003156">
    <property type="entry name" value="DHHA1_dom"/>
</dbReference>
<keyword evidence="3" id="KW-0540">Nuclease</keyword>
<dbReference type="InterPro" id="IPR001667">
    <property type="entry name" value="DDH_dom"/>
</dbReference>
<evidence type="ECO:0000256" key="4">
    <source>
        <dbReference type="ARBA" id="ARBA00022801"/>
    </source>
</evidence>
<keyword evidence="4" id="KW-0378">Hydrolase</keyword>
<evidence type="ECO:0000259" key="8">
    <source>
        <dbReference type="Pfam" id="PF17768"/>
    </source>
</evidence>
<dbReference type="SUPFAM" id="SSF64182">
    <property type="entry name" value="DHH phosphoesterases"/>
    <property type="match status" value="1"/>
</dbReference>
<proteinExistence type="inferred from homology"/>
<dbReference type="Pfam" id="PF01368">
    <property type="entry name" value="DHH"/>
    <property type="match status" value="1"/>
</dbReference>
<dbReference type="AlphaFoldDB" id="A0A9W6MN38"/>
<protein>
    <recommendedName>
        <fullName evidence="2">Single-stranded-DNA-specific exonuclease RecJ</fullName>
    </recommendedName>
</protein>
<gene>
    <name evidence="9" type="primary">recJ</name>
    <name evidence="9" type="ORF">GCM10017621_17030</name>
</gene>
<evidence type="ECO:0000313" key="10">
    <source>
        <dbReference type="Proteomes" id="UP001143486"/>
    </source>
</evidence>
<dbReference type="PANTHER" id="PTHR30255">
    <property type="entry name" value="SINGLE-STRANDED-DNA-SPECIFIC EXONUCLEASE RECJ"/>
    <property type="match status" value="1"/>
</dbReference>
<comment type="caution">
    <text evidence="9">The sequence shown here is derived from an EMBL/GenBank/DDBJ whole genome shotgun (WGS) entry which is preliminary data.</text>
</comment>